<gene>
    <name evidence="2" type="ORF">J2I47_08525</name>
</gene>
<dbReference type="PANTHER" id="PTHR42754">
    <property type="entry name" value="ENDOGLUCANASE"/>
    <property type="match status" value="1"/>
</dbReference>
<dbReference type="NCBIfam" id="TIGR04183">
    <property type="entry name" value="Por_Secre_tail"/>
    <property type="match status" value="1"/>
</dbReference>
<accession>A0A939GGX2</accession>
<evidence type="ECO:0000313" key="2">
    <source>
        <dbReference type="EMBL" id="MBO0936585.1"/>
    </source>
</evidence>
<feature type="domain" description="Secretion system C-terminal sorting" evidence="1">
    <location>
        <begin position="745"/>
        <end position="818"/>
    </location>
</feature>
<dbReference type="Proteomes" id="UP000664034">
    <property type="component" value="Unassembled WGS sequence"/>
</dbReference>
<proteinExistence type="predicted"/>
<dbReference type="EMBL" id="JAFMYV010000003">
    <property type="protein sequence ID" value="MBO0936585.1"/>
    <property type="molecule type" value="Genomic_DNA"/>
</dbReference>
<keyword evidence="3" id="KW-1185">Reference proteome</keyword>
<sequence length="820" mass="87362">MWVIKFNFTGDVVWKKLLGGSANEWGFGIATATNGDIVVTGIANSGDGDVRGQHGGGDFWVVRLNSSGTMLWQKTLGGSSNEEAFALTTTDDNGLVVVGYTFSNDGDVTSNKGSIDYWVVRLSSTGDIVWQKTLGGSNWDFARAVTKTKQGDFLIAGRTQSHNGDVTGNHGDWDYWVVKLSSSGQLLWQKALGGSTFDEAFGLTTTTDGGCVVSGFTRSIDGDVTGNHGGAFDPNASNAEGTSGREDVWVVKLNSSGELVWQKTYGGTGGDISRGLLATADGGYLLANTTTSTDGDVSGTHGQADFWVVKLGPTPRSAVSPPALEPLSLLAPSYDCQTKTLTFRTKGGDGSPIEFSATGITDWTTSPNQRLETSAITNLDGTPLLLKARQNGQTASYAFNASDNCGGCDFSSGPRNVGTWNGLLVQIRTISGHNVLVTADPNSTTDKYYPRGDNFWGSFALDSGAIALQSCLNAGTTAWGGLTASSFLKAPAGYKQGTEADGAAFFVQAALPQNTCDVSPRHVGTWNGLNVEIRTFANDRHALVTTIPGASNDRYYVRGDNFWNYVTRDGGVDQYRFCLNNGATAWEGLSLPGGIVPPAGYQQGTSPDGAVFFAQSDPALQSICDVSPRHVGTWNGLNVEIRTFANDRHALVTTIPGASNDRYYVRGDNFWTYFTKDGGVDQYRFCLNSGATAWRGLSLPSGIVPPVGYQQGTSPDGAIYFSINGLRAAAAEPALDESSPVYVQPNPAQDVATVIFILRDAGDVQLRLLDLQGRVRQTRTDRGIAGKNERTLVIGSLSTGLYILEVTLEGRRVNRKLVKE</sequence>
<name>A0A939GGX2_9BACT</name>
<reference evidence="2" key="1">
    <citation type="submission" date="2021-03" db="EMBL/GenBank/DDBJ databases">
        <title>Fibrella sp. HMF5335 genome sequencing and assembly.</title>
        <authorList>
            <person name="Kang H."/>
            <person name="Kim H."/>
            <person name="Bae S."/>
            <person name="Joh K."/>
        </authorList>
    </citation>
    <scope>NUCLEOTIDE SEQUENCE</scope>
    <source>
        <strain evidence="2">HMF5335</strain>
    </source>
</reference>
<organism evidence="2 3">
    <name type="scientific">Fibrella rubiginis</name>
    <dbReference type="NCBI Taxonomy" id="2817060"/>
    <lineage>
        <taxon>Bacteria</taxon>
        <taxon>Pseudomonadati</taxon>
        <taxon>Bacteroidota</taxon>
        <taxon>Cytophagia</taxon>
        <taxon>Cytophagales</taxon>
        <taxon>Spirosomataceae</taxon>
        <taxon>Fibrella</taxon>
    </lineage>
</organism>
<protein>
    <submittedName>
        <fullName evidence="2">T9SS type A sorting domain-containing protein</fullName>
    </submittedName>
</protein>
<dbReference type="InterPro" id="IPR026444">
    <property type="entry name" value="Secre_tail"/>
</dbReference>
<dbReference type="PANTHER" id="PTHR42754:SF1">
    <property type="entry name" value="LIPOPROTEIN"/>
    <property type="match status" value="1"/>
</dbReference>
<dbReference type="AlphaFoldDB" id="A0A939GGX2"/>
<dbReference type="RefSeq" id="WP_207364140.1">
    <property type="nucleotide sequence ID" value="NZ_JAFMYV010000003.1"/>
</dbReference>
<comment type="caution">
    <text evidence="2">The sequence shown here is derived from an EMBL/GenBank/DDBJ whole genome shotgun (WGS) entry which is preliminary data.</text>
</comment>
<evidence type="ECO:0000313" key="3">
    <source>
        <dbReference type="Proteomes" id="UP000664034"/>
    </source>
</evidence>
<evidence type="ECO:0000259" key="1">
    <source>
        <dbReference type="Pfam" id="PF18962"/>
    </source>
</evidence>
<dbReference type="Pfam" id="PF18962">
    <property type="entry name" value="Por_Secre_tail"/>
    <property type="match status" value="1"/>
</dbReference>